<dbReference type="EMBL" id="JAGDYP010000001">
    <property type="protein sequence ID" value="MBO1882967.1"/>
    <property type="molecule type" value="Genomic_DNA"/>
</dbReference>
<comment type="caution">
    <text evidence="1">The sequence shown here is derived from an EMBL/GenBank/DDBJ whole genome shotgun (WGS) entry which is preliminary data.</text>
</comment>
<dbReference type="SUPFAM" id="SSF54285">
    <property type="entry name" value="MoaD/ThiS"/>
    <property type="match status" value="1"/>
</dbReference>
<gene>
    <name evidence="1" type="ORF">J4N46_00585</name>
</gene>
<keyword evidence="2" id="KW-1185">Reference proteome</keyword>
<protein>
    <submittedName>
        <fullName evidence="1">MoaD/ThiS family protein</fullName>
    </submittedName>
</protein>
<proteinExistence type="predicted"/>
<reference evidence="1 2" key="1">
    <citation type="submission" date="2021-03" db="EMBL/GenBank/DDBJ databases">
        <title>Isolation and description of Capnocytophaga bilenii sp. nov., a novel Capnocytophaga species, isolated from a gingivitis subject.</title>
        <authorList>
            <person name="Antezack A."/>
            <person name="Monnet-Corti V."/>
            <person name="La Scola B."/>
        </authorList>
    </citation>
    <scope>NUCLEOTIDE SEQUENCE [LARGE SCALE GENOMIC DNA]</scope>
    <source>
        <strain evidence="1 2">Marseille-Q4570</strain>
    </source>
</reference>
<sequence length="77" mass="8407">MVQIKIFGKLTELFGTDTYSTSFDKKTVAELKAQLHNTFPTLATMTYLVVVNNQKANDDTIIPVNASLALLPPYSGG</sequence>
<dbReference type="InterPro" id="IPR003749">
    <property type="entry name" value="ThiS/MoaD-like"/>
</dbReference>
<dbReference type="InterPro" id="IPR012675">
    <property type="entry name" value="Beta-grasp_dom_sf"/>
</dbReference>
<dbReference type="Proteomes" id="UP000681610">
    <property type="component" value="Unassembled WGS sequence"/>
</dbReference>
<organism evidence="1 2">
    <name type="scientific">Capnocytophaga bilenii</name>
    <dbReference type="NCBI Taxonomy" id="2819369"/>
    <lineage>
        <taxon>Bacteria</taxon>
        <taxon>Pseudomonadati</taxon>
        <taxon>Bacteroidota</taxon>
        <taxon>Flavobacteriia</taxon>
        <taxon>Flavobacteriales</taxon>
        <taxon>Flavobacteriaceae</taxon>
        <taxon>Capnocytophaga</taxon>
    </lineage>
</organism>
<evidence type="ECO:0000313" key="2">
    <source>
        <dbReference type="Proteomes" id="UP000681610"/>
    </source>
</evidence>
<dbReference type="RefSeq" id="WP_208057451.1">
    <property type="nucleotide sequence ID" value="NZ_JAGDYP010000001.1"/>
</dbReference>
<dbReference type="Pfam" id="PF02597">
    <property type="entry name" value="ThiS"/>
    <property type="match status" value="1"/>
</dbReference>
<dbReference type="Gene3D" id="3.10.20.30">
    <property type="match status" value="1"/>
</dbReference>
<accession>A0ABS3PUG5</accession>
<name>A0ABS3PUG5_9FLAO</name>
<evidence type="ECO:0000313" key="1">
    <source>
        <dbReference type="EMBL" id="MBO1882967.1"/>
    </source>
</evidence>
<dbReference type="InterPro" id="IPR016155">
    <property type="entry name" value="Mopterin_synth/thiamin_S_b"/>
</dbReference>